<dbReference type="AlphaFoldDB" id="D5ZP06"/>
<accession>D5ZP06</accession>
<name>D5ZP06_STRV1</name>
<dbReference type="Proteomes" id="UP000003824">
    <property type="component" value="Unassembled WGS sequence"/>
</dbReference>
<sequence>MSTRRWSWRRRCPAGACRTAPAAIDTLPGVTSSDDVIRVQRAWKQIETWMGRHAPASRAMLNPPAALDRIERWEATMGFLLPPPLRALYLLHDGSRGYDQDRFGHHPHVEGPLPAPADDASRSWEAQWAAALFLPGPGVHTGFAWFPLDEVMLQYPVHQGIEEEYHRLIPFAADTLDSSMSGFFLDPQDGQIGAWGDAGHVEFEIGTLVDYIEQIAAALDGGGTAFGYRPALHASGALGWPDSDGDPFDELGGDAWTWVPEGGI</sequence>
<gene>
    <name evidence="2" type="ORF">SSFG_07522</name>
</gene>
<evidence type="ECO:0000259" key="1">
    <source>
        <dbReference type="SMART" id="SM00860"/>
    </source>
</evidence>
<dbReference type="InterPro" id="IPR018958">
    <property type="entry name" value="Knr4/Smi1-like_dom"/>
</dbReference>
<dbReference type="SMART" id="SM00860">
    <property type="entry name" value="SMI1_KNR4"/>
    <property type="match status" value="1"/>
</dbReference>
<feature type="domain" description="Knr4/Smi1-like" evidence="1">
    <location>
        <begin position="64"/>
        <end position="214"/>
    </location>
</feature>
<dbReference type="EMBL" id="DS999641">
    <property type="protein sequence ID" value="EFE72287.2"/>
    <property type="molecule type" value="Genomic_DNA"/>
</dbReference>
<evidence type="ECO:0000313" key="3">
    <source>
        <dbReference type="Proteomes" id="UP000003824"/>
    </source>
</evidence>
<reference evidence="3" key="1">
    <citation type="submission" date="2008-12" db="EMBL/GenBank/DDBJ databases">
        <title>Annotation of Streptomyces ghanaensis ATCC 14672.</title>
        <authorList>
            <consortium name="The Broad Institute Genome Sequencing Platform"/>
            <consortium name="Broad Institute Microbial Sequencing Center"/>
            <person name="Fischbach M."/>
            <person name="Ward D."/>
            <person name="Young S."/>
            <person name="Kodira C.D."/>
            <person name="Zeng Q."/>
            <person name="Koehrsen M."/>
            <person name="Godfrey P."/>
            <person name="Alvarado L."/>
            <person name="Berlin A.M."/>
            <person name="Borenstein D."/>
            <person name="Chen Z."/>
            <person name="Engels R."/>
            <person name="Freedman E."/>
            <person name="Gellesch M."/>
            <person name="Goldberg J."/>
            <person name="Griggs A."/>
            <person name="Gujja S."/>
            <person name="Heiman D.I."/>
            <person name="Hepburn T.A."/>
            <person name="Howarth C."/>
            <person name="Jen D."/>
            <person name="Larson L."/>
            <person name="Lewis B."/>
            <person name="Mehta T."/>
            <person name="Park D."/>
            <person name="Pearson M."/>
            <person name="Roberts A."/>
            <person name="Saif S."/>
            <person name="Shea T.D."/>
            <person name="Shenoy N."/>
            <person name="Sisk P."/>
            <person name="Stolte C."/>
            <person name="Sykes S.N."/>
            <person name="Walk T."/>
            <person name="White J."/>
            <person name="Yandava C."/>
            <person name="Straight P."/>
            <person name="Clardy J."/>
            <person name="Hung D."/>
            <person name="Kolter R."/>
            <person name="Mekalanos J."/>
            <person name="Walker S."/>
            <person name="Walsh C.T."/>
            <person name="Wieland B.L.C."/>
            <person name="Ilzarbe M."/>
            <person name="Galagan J."/>
            <person name="Nusbaum C."/>
            <person name="Birren B."/>
        </authorList>
    </citation>
    <scope>NUCLEOTIDE SEQUENCE [LARGE SCALE GENOMIC DNA]</scope>
    <source>
        <strain evidence="3">ATCC 14672 / DSM 40746 / JCM 4963 / KCTC 9882 / NRRL B-12104 / FH 1290</strain>
    </source>
</reference>
<organism evidence="2 3">
    <name type="scientific">Streptomyces viridosporus (strain ATCC 14672 / DSM 40746 / JCM 4963 / KCTC 9882 / NRRL B-12104 / FH 1290)</name>
    <name type="common">Streptomyces ghanaensis</name>
    <dbReference type="NCBI Taxonomy" id="566461"/>
    <lineage>
        <taxon>Bacteria</taxon>
        <taxon>Bacillati</taxon>
        <taxon>Actinomycetota</taxon>
        <taxon>Actinomycetes</taxon>
        <taxon>Kitasatosporales</taxon>
        <taxon>Streptomycetaceae</taxon>
        <taxon>Streptomyces</taxon>
    </lineage>
</organism>
<dbReference type="Pfam" id="PF09346">
    <property type="entry name" value="SMI1_KNR4"/>
    <property type="match status" value="1"/>
</dbReference>
<evidence type="ECO:0000313" key="2">
    <source>
        <dbReference type="EMBL" id="EFE72287.2"/>
    </source>
</evidence>
<proteinExistence type="predicted"/>
<dbReference type="eggNOG" id="ENOG5032P4Z">
    <property type="taxonomic scope" value="Bacteria"/>
</dbReference>
<protein>
    <submittedName>
        <fullName evidence="2">Predicted protein</fullName>
    </submittedName>
</protein>